<dbReference type="WBParaSite" id="HDID_0000577801-mRNA-1">
    <property type="protein sequence ID" value="HDID_0000577801-mRNA-1"/>
    <property type="gene ID" value="HDID_0000577801"/>
</dbReference>
<feature type="signal peptide" evidence="2">
    <location>
        <begin position="1"/>
        <end position="16"/>
    </location>
</feature>
<feature type="region of interest" description="Disordered" evidence="1">
    <location>
        <begin position="56"/>
        <end position="95"/>
    </location>
</feature>
<name>A0A0R3SLG3_HYMDI</name>
<feature type="compositionally biased region" description="Polar residues" evidence="1">
    <location>
        <begin position="65"/>
        <end position="86"/>
    </location>
</feature>
<dbReference type="EMBL" id="UYSG01003398">
    <property type="protein sequence ID" value="VDL58094.1"/>
    <property type="molecule type" value="Genomic_DNA"/>
</dbReference>
<keyword evidence="2" id="KW-0732">Signal</keyword>
<reference evidence="3 4" key="2">
    <citation type="submission" date="2018-11" db="EMBL/GenBank/DDBJ databases">
        <authorList>
            <consortium name="Pathogen Informatics"/>
        </authorList>
    </citation>
    <scope>NUCLEOTIDE SEQUENCE [LARGE SCALE GENOMIC DNA]</scope>
</reference>
<organism evidence="5">
    <name type="scientific">Hymenolepis diminuta</name>
    <name type="common">Rat tapeworm</name>
    <dbReference type="NCBI Taxonomy" id="6216"/>
    <lineage>
        <taxon>Eukaryota</taxon>
        <taxon>Metazoa</taxon>
        <taxon>Spiralia</taxon>
        <taxon>Lophotrochozoa</taxon>
        <taxon>Platyhelminthes</taxon>
        <taxon>Cestoda</taxon>
        <taxon>Eucestoda</taxon>
        <taxon>Cyclophyllidea</taxon>
        <taxon>Hymenolepididae</taxon>
        <taxon>Hymenolepis</taxon>
    </lineage>
</organism>
<reference evidence="5" key="1">
    <citation type="submission" date="2017-02" db="UniProtKB">
        <authorList>
            <consortium name="WormBaseParasite"/>
        </authorList>
    </citation>
    <scope>IDENTIFICATION</scope>
</reference>
<evidence type="ECO:0000256" key="1">
    <source>
        <dbReference type="SAM" id="MobiDB-lite"/>
    </source>
</evidence>
<evidence type="ECO:0000313" key="3">
    <source>
        <dbReference type="EMBL" id="VDL58094.1"/>
    </source>
</evidence>
<dbReference type="Proteomes" id="UP000274504">
    <property type="component" value="Unassembled WGS sequence"/>
</dbReference>
<dbReference type="AlphaFoldDB" id="A0A0R3SLG3"/>
<evidence type="ECO:0000313" key="4">
    <source>
        <dbReference type="Proteomes" id="UP000274504"/>
    </source>
</evidence>
<evidence type="ECO:0000313" key="5">
    <source>
        <dbReference type="WBParaSite" id="HDID_0000577801-mRNA-1"/>
    </source>
</evidence>
<accession>A0A0R3SLG3</accession>
<dbReference type="OrthoDB" id="5560525at2759"/>
<feature type="chain" id="PRO_5043131328" evidence="2">
    <location>
        <begin position="17"/>
        <end position="122"/>
    </location>
</feature>
<sequence>MVFFIAFLTKFTSVHFQTTKEDGSPLVECFQICSWARQRIAAVADLLQYSSLIRRGLTGTPPTPANRSLSNSIQSTDRTSVDSGNDSDVLMEPTRRHQFENIQRRRLNIALSRLGYGLPSTE</sequence>
<proteinExistence type="predicted"/>
<evidence type="ECO:0000256" key="2">
    <source>
        <dbReference type="SAM" id="SignalP"/>
    </source>
</evidence>
<gene>
    <name evidence="3" type="ORF">HDID_LOCUS5776</name>
</gene>
<protein>
    <submittedName>
        <fullName evidence="5">BHLH domain-containing protein</fullName>
    </submittedName>
</protein>